<dbReference type="EMBL" id="BMJA01000003">
    <property type="protein sequence ID" value="GGA44319.1"/>
    <property type="molecule type" value="Genomic_DNA"/>
</dbReference>
<sequence>MTPTDAGGGSVVDEVAGAAVWATQVLQVKATVRAKETNAETFTVYLPVVLREDRYAVS</sequence>
<organism evidence="1 2">
    <name type="scientific">Dyella nitratireducens</name>
    <dbReference type="NCBI Taxonomy" id="1849580"/>
    <lineage>
        <taxon>Bacteria</taxon>
        <taxon>Pseudomonadati</taxon>
        <taxon>Pseudomonadota</taxon>
        <taxon>Gammaproteobacteria</taxon>
        <taxon>Lysobacterales</taxon>
        <taxon>Rhodanobacteraceae</taxon>
        <taxon>Dyella</taxon>
    </lineage>
</organism>
<proteinExistence type="predicted"/>
<reference evidence="2" key="1">
    <citation type="journal article" date="2019" name="Int. J. Syst. Evol. Microbiol.">
        <title>The Global Catalogue of Microorganisms (GCM) 10K type strain sequencing project: providing services to taxonomists for standard genome sequencing and annotation.</title>
        <authorList>
            <consortium name="The Broad Institute Genomics Platform"/>
            <consortium name="The Broad Institute Genome Sequencing Center for Infectious Disease"/>
            <person name="Wu L."/>
            <person name="Ma J."/>
        </authorList>
    </citation>
    <scope>NUCLEOTIDE SEQUENCE [LARGE SCALE GENOMIC DNA]</scope>
    <source>
        <strain evidence="2">CGMCC 1.15439</strain>
    </source>
</reference>
<protein>
    <submittedName>
        <fullName evidence="1">Uncharacterized protein</fullName>
    </submittedName>
</protein>
<evidence type="ECO:0000313" key="2">
    <source>
        <dbReference type="Proteomes" id="UP000620046"/>
    </source>
</evidence>
<gene>
    <name evidence="1" type="ORF">GCM10010981_36840</name>
</gene>
<dbReference type="RefSeq" id="WP_188796477.1">
    <property type="nucleotide sequence ID" value="NZ_BMJA01000003.1"/>
</dbReference>
<evidence type="ECO:0000313" key="1">
    <source>
        <dbReference type="EMBL" id="GGA44319.1"/>
    </source>
</evidence>
<dbReference type="Proteomes" id="UP000620046">
    <property type="component" value="Unassembled WGS sequence"/>
</dbReference>
<name>A0ABQ1GIP9_9GAMM</name>
<keyword evidence="2" id="KW-1185">Reference proteome</keyword>
<comment type="caution">
    <text evidence="1">The sequence shown here is derived from an EMBL/GenBank/DDBJ whole genome shotgun (WGS) entry which is preliminary data.</text>
</comment>
<accession>A0ABQ1GIP9</accession>